<feature type="compositionally biased region" description="Basic residues" evidence="1">
    <location>
        <begin position="241"/>
        <end position="251"/>
    </location>
</feature>
<keyword evidence="3" id="KW-1185">Reference proteome</keyword>
<dbReference type="OrthoDB" id="10646425at2759"/>
<proteinExistence type="predicted"/>
<organism evidence="2 3">
    <name type="scientific">Panicum miliaceum</name>
    <name type="common">Proso millet</name>
    <name type="synonym">Broomcorn millet</name>
    <dbReference type="NCBI Taxonomy" id="4540"/>
    <lineage>
        <taxon>Eukaryota</taxon>
        <taxon>Viridiplantae</taxon>
        <taxon>Streptophyta</taxon>
        <taxon>Embryophyta</taxon>
        <taxon>Tracheophyta</taxon>
        <taxon>Spermatophyta</taxon>
        <taxon>Magnoliopsida</taxon>
        <taxon>Liliopsida</taxon>
        <taxon>Poales</taxon>
        <taxon>Poaceae</taxon>
        <taxon>PACMAD clade</taxon>
        <taxon>Panicoideae</taxon>
        <taxon>Panicodae</taxon>
        <taxon>Paniceae</taxon>
        <taxon>Panicinae</taxon>
        <taxon>Panicum</taxon>
        <taxon>Panicum sect. Panicum</taxon>
    </lineage>
</organism>
<dbReference type="AlphaFoldDB" id="A0A3L6TEX5"/>
<evidence type="ECO:0000256" key="1">
    <source>
        <dbReference type="SAM" id="MobiDB-lite"/>
    </source>
</evidence>
<protein>
    <submittedName>
        <fullName evidence="2">Uncharacterized protein</fullName>
    </submittedName>
</protein>
<evidence type="ECO:0000313" key="2">
    <source>
        <dbReference type="EMBL" id="RLN35376.1"/>
    </source>
</evidence>
<dbReference type="EMBL" id="PQIB02000002">
    <property type="protein sequence ID" value="RLN35376.1"/>
    <property type="molecule type" value="Genomic_DNA"/>
</dbReference>
<reference evidence="3" key="1">
    <citation type="journal article" date="2019" name="Nat. Commun.">
        <title>The genome of broomcorn millet.</title>
        <authorList>
            <person name="Zou C."/>
            <person name="Miki D."/>
            <person name="Li D."/>
            <person name="Tang Q."/>
            <person name="Xiao L."/>
            <person name="Rajput S."/>
            <person name="Deng P."/>
            <person name="Jia W."/>
            <person name="Huang R."/>
            <person name="Zhang M."/>
            <person name="Sun Y."/>
            <person name="Hu J."/>
            <person name="Fu X."/>
            <person name="Schnable P.S."/>
            <person name="Li F."/>
            <person name="Zhang H."/>
            <person name="Feng B."/>
            <person name="Zhu X."/>
            <person name="Liu R."/>
            <person name="Schnable J.C."/>
            <person name="Zhu J.-K."/>
            <person name="Zhang H."/>
        </authorList>
    </citation>
    <scope>NUCLEOTIDE SEQUENCE [LARGE SCALE GENOMIC DNA]</scope>
</reference>
<dbReference type="STRING" id="4540.A0A3L6TEX5"/>
<sequence>MLGMHYIGQVLNEVLFGNTTNQEGSGAAVRLHDDVKARVAEFLGQMKSTRIGADWAPVFVCNGLDDCFELMAWHLATWYCELVEKAGGGGGAGGGDDDSREKNRRVAIALSRYCVYLVVSAPELLPGPSEETKHALDEAQNQILEARGHYDFRRMLARLRRRSTGREPPSQDNAGTMGVYWGKRLLNETPPPALLRPMEGAGAPVGADAALRRAVRGRAAAHAAPGGGRRVHHPPLGPALPHRHRQVGGGG</sequence>
<evidence type="ECO:0000313" key="3">
    <source>
        <dbReference type="Proteomes" id="UP000275267"/>
    </source>
</evidence>
<name>A0A3L6TEX5_PANMI</name>
<dbReference type="Proteomes" id="UP000275267">
    <property type="component" value="Unassembled WGS sequence"/>
</dbReference>
<comment type="caution">
    <text evidence="2">The sequence shown here is derived from an EMBL/GenBank/DDBJ whole genome shotgun (WGS) entry which is preliminary data.</text>
</comment>
<gene>
    <name evidence="2" type="ORF">C2845_PM03G18210</name>
</gene>
<accession>A0A3L6TEX5</accession>
<feature type="region of interest" description="Disordered" evidence="1">
    <location>
        <begin position="216"/>
        <end position="251"/>
    </location>
</feature>